<feature type="domain" description="Nudix hydrolase" evidence="2">
    <location>
        <begin position="34"/>
        <end position="163"/>
    </location>
</feature>
<name>B9XLK1_PEDPL</name>
<reference evidence="3 4" key="1">
    <citation type="journal article" date="2011" name="J. Bacteriol.">
        <title>Genome sequence of 'Pedosphaera parvula' Ellin514, an aerobic Verrucomicrobial isolate from pasture soil.</title>
        <authorList>
            <person name="Kant R."/>
            <person name="van Passel M.W."/>
            <person name="Sangwan P."/>
            <person name="Palva A."/>
            <person name="Lucas S."/>
            <person name="Copeland A."/>
            <person name="Lapidus A."/>
            <person name="Glavina Del Rio T."/>
            <person name="Dalin E."/>
            <person name="Tice H."/>
            <person name="Bruce D."/>
            <person name="Goodwin L."/>
            <person name="Pitluck S."/>
            <person name="Chertkov O."/>
            <person name="Larimer F.W."/>
            <person name="Land M.L."/>
            <person name="Hauser L."/>
            <person name="Brettin T.S."/>
            <person name="Detter J.C."/>
            <person name="Han S."/>
            <person name="de Vos W.M."/>
            <person name="Janssen P.H."/>
            <person name="Smidt H."/>
        </authorList>
    </citation>
    <scope>NUCLEOTIDE SEQUENCE [LARGE SCALE GENOMIC DNA]</scope>
    <source>
        <strain evidence="3 4">Ellin514</strain>
    </source>
</reference>
<dbReference type="STRING" id="320771.Cflav_PD2100"/>
<dbReference type="PROSITE" id="PS51462">
    <property type="entry name" value="NUDIX"/>
    <property type="match status" value="1"/>
</dbReference>
<dbReference type="Proteomes" id="UP000003688">
    <property type="component" value="Unassembled WGS sequence"/>
</dbReference>
<dbReference type="SUPFAM" id="SSF55811">
    <property type="entry name" value="Nudix"/>
    <property type="match status" value="1"/>
</dbReference>
<dbReference type="CDD" id="cd04692">
    <property type="entry name" value="NUDIX_Hydrolase"/>
    <property type="match status" value="1"/>
</dbReference>
<accession>B9XLK1</accession>
<keyword evidence="4" id="KW-1185">Reference proteome</keyword>
<dbReference type="PANTHER" id="PTHR10885:SF0">
    <property type="entry name" value="ISOPENTENYL-DIPHOSPHATE DELTA-ISOMERASE"/>
    <property type="match status" value="1"/>
</dbReference>
<dbReference type="PROSITE" id="PS00893">
    <property type="entry name" value="NUDIX_BOX"/>
    <property type="match status" value="1"/>
</dbReference>
<evidence type="ECO:0000256" key="1">
    <source>
        <dbReference type="ARBA" id="ARBA00022801"/>
    </source>
</evidence>
<dbReference type="GO" id="GO:0016787">
    <property type="term" value="F:hydrolase activity"/>
    <property type="evidence" value="ECO:0007669"/>
    <property type="project" value="UniProtKB-KW"/>
</dbReference>
<dbReference type="InterPro" id="IPR015797">
    <property type="entry name" value="NUDIX_hydrolase-like_dom_sf"/>
</dbReference>
<comment type="caution">
    <text evidence="3">The sequence shown here is derived from an EMBL/GenBank/DDBJ whole genome shotgun (WGS) entry which is preliminary data.</text>
</comment>
<evidence type="ECO:0000313" key="3">
    <source>
        <dbReference type="EMBL" id="EEF59249.1"/>
    </source>
</evidence>
<evidence type="ECO:0000313" key="4">
    <source>
        <dbReference type="Proteomes" id="UP000003688"/>
    </source>
</evidence>
<dbReference type="RefSeq" id="WP_007416690.1">
    <property type="nucleotide sequence ID" value="NZ_ABOX02000030.1"/>
</dbReference>
<dbReference type="PANTHER" id="PTHR10885">
    <property type="entry name" value="ISOPENTENYL-DIPHOSPHATE DELTA-ISOMERASE"/>
    <property type="match status" value="1"/>
</dbReference>
<gene>
    <name evidence="3" type="ORF">Cflav_PD2100</name>
</gene>
<dbReference type="AlphaFoldDB" id="B9XLK1"/>
<evidence type="ECO:0000259" key="2">
    <source>
        <dbReference type="PROSITE" id="PS51462"/>
    </source>
</evidence>
<keyword evidence="1 3" id="KW-0378">Hydrolase</keyword>
<dbReference type="OrthoDB" id="9804563at2"/>
<dbReference type="Pfam" id="PF00293">
    <property type="entry name" value="NUDIX"/>
    <property type="match status" value="1"/>
</dbReference>
<dbReference type="EMBL" id="ABOX02000030">
    <property type="protein sequence ID" value="EEF59249.1"/>
    <property type="molecule type" value="Genomic_DNA"/>
</dbReference>
<sequence length="177" mass="20173">MGLGQRADEIFDVVNEFDEVVGREKRGEVHRLGLRHRAVHVLVFNSRGEVFLQKRSMKKDTFPGVWDSSSSGHLDSGEDYDSCAVRELWEEIGLKLDNAPARLFKISACLETGEEFVWVYHCEAEGPFNLHPDEIEEGRWFAPQAVNRWLAERPQDFARAFLLIWSKAAPTLAKGAE</sequence>
<proteinExistence type="predicted"/>
<protein>
    <submittedName>
        <fullName evidence="3">NUDIX hydrolase</fullName>
    </submittedName>
</protein>
<dbReference type="InterPro" id="IPR000086">
    <property type="entry name" value="NUDIX_hydrolase_dom"/>
</dbReference>
<dbReference type="InterPro" id="IPR020084">
    <property type="entry name" value="NUDIX_hydrolase_CS"/>
</dbReference>
<dbReference type="Gene3D" id="3.90.79.10">
    <property type="entry name" value="Nucleoside Triphosphate Pyrophosphohydrolase"/>
    <property type="match status" value="1"/>
</dbReference>
<organism evidence="3 4">
    <name type="scientific">Pedosphaera parvula (strain Ellin514)</name>
    <dbReference type="NCBI Taxonomy" id="320771"/>
    <lineage>
        <taxon>Bacteria</taxon>
        <taxon>Pseudomonadati</taxon>
        <taxon>Verrucomicrobiota</taxon>
        <taxon>Pedosphaerae</taxon>
        <taxon>Pedosphaerales</taxon>
        <taxon>Pedosphaeraceae</taxon>
        <taxon>Pedosphaera</taxon>
    </lineage>
</organism>